<proteinExistence type="predicted"/>
<name>A0A1W5CX75_9LECA</name>
<reference evidence="2" key="1">
    <citation type="submission" date="2017-03" db="EMBL/GenBank/DDBJ databases">
        <authorList>
            <person name="Sharma R."/>
            <person name="Thines M."/>
        </authorList>
    </citation>
    <scope>NUCLEOTIDE SEQUENCE [LARGE SCALE GENOMIC DNA]</scope>
</reference>
<dbReference type="AlphaFoldDB" id="A0A1W5CX75"/>
<evidence type="ECO:0000313" key="2">
    <source>
        <dbReference type="Proteomes" id="UP000192927"/>
    </source>
</evidence>
<evidence type="ECO:0000313" key="1">
    <source>
        <dbReference type="EMBL" id="SLM35421.1"/>
    </source>
</evidence>
<protein>
    <submittedName>
        <fullName evidence="1">Uncharacterized protein</fullName>
    </submittedName>
</protein>
<organism evidence="1 2">
    <name type="scientific">Lasallia pustulata</name>
    <dbReference type="NCBI Taxonomy" id="136370"/>
    <lineage>
        <taxon>Eukaryota</taxon>
        <taxon>Fungi</taxon>
        <taxon>Dikarya</taxon>
        <taxon>Ascomycota</taxon>
        <taxon>Pezizomycotina</taxon>
        <taxon>Lecanoromycetes</taxon>
        <taxon>OSLEUM clade</taxon>
        <taxon>Umbilicariomycetidae</taxon>
        <taxon>Umbilicariales</taxon>
        <taxon>Umbilicariaceae</taxon>
        <taxon>Lasallia</taxon>
    </lineage>
</organism>
<dbReference type="EMBL" id="FWEW01000715">
    <property type="protein sequence ID" value="SLM35421.1"/>
    <property type="molecule type" value="Genomic_DNA"/>
</dbReference>
<sequence length="255" mass="28675">MTMTKALEQLNKEHYSLSDAHANREPQGYLQNIMRYAQAAGVTDLLAQLTWAWQGLDIKLRTVTAMPRSGTTLQEFSKALERTQNNKSRMIKPRIGSIAPQTAVKMEIETGIEIGTIDQLTNHQNKVGLTFITEEDKDIKDIKAFKAFLVTLPMVLGLCRTIDPFINLPVNRIKGSEAAETTIKANEEMVIRETIEILKLHTMGLLKKLTQVKVGIAATITKKPITITGPKWTTLMEPIQGTPDLFRTFRMRTIL</sequence>
<accession>A0A1W5CX75</accession>
<keyword evidence="2" id="KW-1185">Reference proteome</keyword>
<dbReference type="Proteomes" id="UP000192927">
    <property type="component" value="Unassembled WGS sequence"/>
</dbReference>